<accession>A0A095ZML5</accession>
<feature type="transmembrane region" description="Helical" evidence="2">
    <location>
        <begin position="262"/>
        <end position="282"/>
    </location>
</feature>
<feature type="transmembrane region" description="Helical" evidence="2">
    <location>
        <begin position="288"/>
        <end position="312"/>
    </location>
</feature>
<name>A0A095ZML5_9MICC</name>
<feature type="compositionally biased region" description="Polar residues" evidence="1">
    <location>
        <begin position="320"/>
        <end position="330"/>
    </location>
</feature>
<dbReference type="Proteomes" id="UP000053528">
    <property type="component" value="Unassembled WGS sequence"/>
</dbReference>
<feature type="compositionally biased region" description="Polar residues" evidence="1">
    <location>
        <begin position="235"/>
        <end position="244"/>
    </location>
</feature>
<gene>
    <name evidence="3" type="ORF">HMPREF2128_08465</name>
</gene>
<comment type="caution">
    <text evidence="3">The sequence shown here is derived from an EMBL/GenBank/DDBJ whole genome shotgun (WGS) entry which is preliminary data.</text>
</comment>
<keyword evidence="2" id="KW-1133">Transmembrane helix</keyword>
<feature type="region of interest" description="Disordered" evidence="1">
    <location>
        <begin position="318"/>
        <end position="339"/>
    </location>
</feature>
<protein>
    <submittedName>
        <fullName evidence="3">Uncharacterized protein</fullName>
    </submittedName>
</protein>
<keyword evidence="2" id="KW-0812">Transmembrane</keyword>
<dbReference type="RefSeq" id="WP_035757159.1">
    <property type="nucleotide sequence ID" value="NZ_JRNH01000025.1"/>
</dbReference>
<feature type="region of interest" description="Disordered" evidence="1">
    <location>
        <begin position="226"/>
        <end position="250"/>
    </location>
</feature>
<evidence type="ECO:0000256" key="2">
    <source>
        <dbReference type="SAM" id="Phobius"/>
    </source>
</evidence>
<reference evidence="3 4" key="1">
    <citation type="submission" date="2014-07" db="EMBL/GenBank/DDBJ databases">
        <authorList>
            <person name="McCorrison J."/>
            <person name="Sanka R."/>
            <person name="Torralba M."/>
            <person name="Gillis M."/>
            <person name="Haft D.H."/>
            <person name="Methe B."/>
            <person name="Sutton G."/>
            <person name="Nelson K.E."/>
        </authorList>
    </citation>
    <scope>NUCLEOTIDE SEQUENCE [LARGE SCALE GENOMIC DNA]</scope>
    <source>
        <strain evidence="3 4">DNF00011</strain>
    </source>
</reference>
<sequence>MSERHFSDSADGSADRSAHQAAGAAQYGVSLLGPAVLTGVDTPENGGAGTRWVEDAVLLDAPSVQSRSLLAGSRAMMLLSAYPAGARSVTEPATDAGLGEATEPGAETGIVVSLRMWSADSRAGSAPDLAWDSGSNAGVKDRFGSVGVVSEQAQTQAAQYLAEVAELAAASIDTPSARAATVVREPLEEALTLLGQDPKWASIALGLTQVDGVRVVEALDESEHERASREALSQARASVATTGRNRPVTAPGAGTWRSRYPVAAIMLSILWVVLAVACLVLRPFSIGAANFIVAFVLGLDAVAGLIAAVSGIKVKRQRAQRGSQGNQGQDGTLRKDHQQ</sequence>
<keyword evidence="2" id="KW-0472">Membrane</keyword>
<proteinExistence type="predicted"/>
<evidence type="ECO:0000313" key="4">
    <source>
        <dbReference type="Proteomes" id="UP000053528"/>
    </source>
</evidence>
<evidence type="ECO:0000256" key="1">
    <source>
        <dbReference type="SAM" id="MobiDB-lite"/>
    </source>
</evidence>
<dbReference type="AlphaFoldDB" id="A0A095ZML5"/>
<organism evidence="3 4">
    <name type="scientific">Pseudoglutamicibacter albus DNF00011</name>
    <dbReference type="NCBI Taxonomy" id="1401063"/>
    <lineage>
        <taxon>Bacteria</taxon>
        <taxon>Bacillati</taxon>
        <taxon>Actinomycetota</taxon>
        <taxon>Actinomycetes</taxon>
        <taxon>Micrococcales</taxon>
        <taxon>Micrococcaceae</taxon>
        <taxon>Pseudoglutamicibacter</taxon>
    </lineage>
</organism>
<dbReference type="EMBL" id="JRNH01000025">
    <property type="protein sequence ID" value="KGF19797.1"/>
    <property type="molecule type" value="Genomic_DNA"/>
</dbReference>
<evidence type="ECO:0000313" key="3">
    <source>
        <dbReference type="EMBL" id="KGF19797.1"/>
    </source>
</evidence>